<dbReference type="InterPro" id="IPR010129">
    <property type="entry name" value="T1SS_HlyD"/>
</dbReference>
<gene>
    <name evidence="14" type="ORF">EQG66_03695</name>
</gene>
<name>A0A4Q1KMK3_9SPHN</name>
<dbReference type="Gene3D" id="2.40.50.100">
    <property type="match status" value="1"/>
</dbReference>
<organism evidence="14 15">
    <name type="scientific">Sphingobium fluviale</name>
    <dbReference type="NCBI Taxonomy" id="2506423"/>
    <lineage>
        <taxon>Bacteria</taxon>
        <taxon>Pseudomonadati</taxon>
        <taxon>Pseudomonadota</taxon>
        <taxon>Alphaproteobacteria</taxon>
        <taxon>Sphingomonadales</taxon>
        <taxon>Sphingomonadaceae</taxon>
        <taxon>Sphingobium</taxon>
    </lineage>
</organism>
<evidence type="ECO:0000256" key="10">
    <source>
        <dbReference type="SAM" id="Coils"/>
    </source>
</evidence>
<dbReference type="GO" id="GO:0015031">
    <property type="term" value="P:protein transport"/>
    <property type="evidence" value="ECO:0007669"/>
    <property type="project" value="InterPro"/>
</dbReference>
<dbReference type="PANTHER" id="PTHR30386:SF17">
    <property type="entry name" value="ALKALINE PROTEASE SECRETION PROTEIN APRE"/>
    <property type="match status" value="1"/>
</dbReference>
<dbReference type="Pfam" id="PF26002">
    <property type="entry name" value="Beta-barrel_AprE"/>
    <property type="match status" value="1"/>
</dbReference>
<keyword evidence="3 9" id="KW-0813">Transport</keyword>
<keyword evidence="8 9" id="KW-0472">Membrane</keyword>
<keyword evidence="15" id="KW-1185">Reference proteome</keyword>
<evidence type="ECO:0000256" key="7">
    <source>
        <dbReference type="ARBA" id="ARBA00022989"/>
    </source>
</evidence>
<keyword evidence="10" id="KW-0175">Coiled coil</keyword>
<dbReference type="InterPro" id="IPR058781">
    <property type="entry name" value="HH_AprE-like"/>
</dbReference>
<dbReference type="Pfam" id="PF25994">
    <property type="entry name" value="HH_AprE"/>
    <property type="match status" value="1"/>
</dbReference>
<dbReference type="RefSeq" id="WP_129403179.1">
    <property type="nucleotide sequence ID" value="NZ_SBKP01000002.1"/>
</dbReference>
<dbReference type="InterPro" id="IPR058982">
    <property type="entry name" value="Beta-barrel_AprE"/>
</dbReference>
<evidence type="ECO:0000259" key="12">
    <source>
        <dbReference type="Pfam" id="PF25994"/>
    </source>
</evidence>
<comment type="similarity">
    <text evidence="2 9">Belongs to the membrane fusion protein (MFP) (TC 8.A.1) family.</text>
</comment>
<evidence type="ECO:0000256" key="9">
    <source>
        <dbReference type="RuleBase" id="RU365093"/>
    </source>
</evidence>
<feature type="domain" description="AprE-like beta-barrel" evidence="13">
    <location>
        <begin position="336"/>
        <end position="424"/>
    </location>
</feature>
<evidence type="ECO:0000256" key="4">
    <source>
        <dbReference type="ARBA" id="ARBA00022475"/>
    </source>
</evidence>
<evidence type="ECO:0000256" key="8">
    <source>
        <dbReference type="ARBA" id="ARBA00023136"/>
    </source>
</evidence>
<keyword evidence="4 9" id="KW-1003">Cell membrane</keyword>
<keyword evidence="6 9" id="KW-0812">Transmembrane</keyword>
<dbReference type="GO" id="GO:0005886">
    <property type="term" value="C:plasma membrane"/>
    <property type="evidence" value="ECO:0007669"/>
    <property type="project" value="UniProtKB-SubCell"/>
</dbReference>
<keyword evidence="7 9" id="KW-1133">Transmembrane helix</keyword>
<dbReference type="AlphaFoldDB" id="A0A4Q1KMK3"/>
<evidence type="ECO:0000256" key="6">
    <source>
        <dbReference type="ARBA" id="ARBA00022692"/>
    </source>
</evidence>
<dbReference type="PRINTS" id="PR01490">
    <property type="entry name" value="RTXTOXIND"/>
</dbReference>
<evidence type="ECO:0000256" key="3">
    <source>
        <dbReference type="ARBA" id="ARBA00022448"/>
    </source>
</evidence>
<evidence type="ECO:0000313" key="15">
    <source>
        <dbReference type="Proteomes" id="UP000290958"/>
    </source>
</evidence>
<accession>A0A4Q1KMK3</accession>
<dbReference type="PANTHER" id="PTHR30386">
    <property type="entry name" value="MEMBRANE FUSION SUBUNIT OF EMRAB-TOLC MULTIDRUG EFFLUX PUMP"/>
    <property type="match status" value="1"/>
</dbReference>
<evidence type="ECO:0000313" key="14">
    <source>
        <dbReference type="EMBL" id="RXR30429.1"/>
    </source>
</evidence>
<feature type="transmembrane region" description="Helical" evidence="9">
    <location>
        <begin position="32"/>
        <end position="51"/>
    </location>
</feature>
<keyword evidence="5 9" id="KW-0997">Cell inner membrane</keyword>
<proteinExistence type="inferred from homology"/>
<feature type="region of interest" description="Disordered" evidence="11">
    <location>
        <begin position="132"/>
        <end position="151"/>
    </location>
</feature>
<evidence type="ECO:0000256" key="5">
    <source>
        <dbReference type="ARBA" id="ARBA00022519"/>
    </source>
</evidence>
<protein>
    <recommendedName>
        <fullName evidence="9">Membrane fusion protein (MFP) family protein</fullName>
    </recommendedName>
</protein>
<comment type="subcellular location">
    <subcellularLocation>
        <location evidence="1 9">Cell inner membrane</location>
        <topology evidence="1 9">Single-pass membrane protein</topology>
    </subcellularLocation>
</comment>
<dbReference type="InterPro" id="IPR050739">
    <property type="entry name" value="MFP"/>
</dbReference>
<feature type="domain" description="AprE-like long alpha-helical hairpin" evidence="12">
    <location>
        <begin position="117"/>
        <end position="293"/>
    </location>
</feature>
<dbReference type="OrthoDB" id="9810980at2"/>
<dbReference type="Proteomes" id="UP000290958">
    <property type="component" value="Unassembled WGS sequence"/>
</dbReference>
<evidence type="ECO:0000259" key="13">
    <source>
        <dbReference type="Pfam" id="PF26002"/>
    </source>
</evidence>
<sequence length="448" mass="48837">MSYQLPATVSTGTDLIPVIEDPQEGLRRSFRAGLITIGLLFFGLFALAALIGTQGAVVGTGEVTVESRVKKIAHPTGGIISAVLVREGQHVKKGDILMRLDDTVTGTSASASGDSFEQLAAAAARLTAERDGAPSINFPPSLTQNPTPAKQEAMAEAQRMFVLRRQLQQNQLAQINERVRQTEQQIGSLAAQMNAAQLQADLVKPELEGLRALRDKQLVTVNRLNQIERTAVELQGAVASYGAQIAQARARIAEIRQSGLQMVQDMRNQSGIELVDIESRLNDSRIRTASATDAYTRSLVRAPYSGVIAKLAYSTVGGVLPPMETIMEIVPTQDALTIEARVSPFDIDQLSVGQHASLRFSAFNAQTTPQLNGTLETISAERITEPQTGQSYYKIIVNVTDQERKRLGNLKLVPGMPVEVFVQTTERSLLSYLTKPLRDQFSRAFREN</sequence>
<evidence type="ECO:0000256" key="11">
    <source>
        <dbReference type="SAM" id="MobiDB-lite"/>
    </source>
</evidence>
<reference evidence="15" key="1">
    <citation type="submission" date="2019-01" db="EMBL/GenBank/DDBJ databases">
        <title>Cytophagaceae bacterium strain CAR-16.</title>
        <authorList>
            <person name="Chen W.-M."/>
        </authorList>
    </citation>
    <scope>NUCLEOTIDE SEQUENCE [LARGE SCALE GENOMIC DNA]</scope>
    <source>
        <strain evidence="15">CHR27</strain>
    </source>
</reference>
<comment type="caution">
    <text evidence="14">The sequence shown here is derived from an EMBL/GenBank/DDBJ whole genome shotgun (WGS) entry which is preliminary data.</text>
</comment>
<dbReference type="Gene3D" id="2.40.30.170">
    <property type="match status" value="1"/>
</dbReference>
<feature type="compositionally biased region" description="Polar residues" evidence="11">
    <location>
        <begin position="138"/>
        <end position="148"/>
    </location>
</feature>
<feature type="coiled-coil region" evidence="10">
    <location>
        <begin position="165"/>
        <end position="199"/>
    </location>
</feature>
<dbReference type="NCBIfam" id="TIGR01843">
    <property type="entry name" value="type_I_hlyD"/>
    <property type="match status" value="1"/>
</dbReference>
<evidence type="ECO:0000256" key="2">
    <source>
        <dbReference type="ARBA" id="ARBA00009477"/>
    </source>
</evidence>
<dbReference type="EMBL" id="SBKP01000002">
    <property type="protein sequence ID" value="RXR30429.1"/>
    <property type="molecule type" value="Genomic_DNA"/>
</dbReference>
<evidence type="ECO:0000256" key="1">
    <source>
        <dbReference type="ARBA" id="ARBA00004377"/>
    </source>
</evidence>